<proteinExistence type="predicted"/>
<dbReference type="InterPro" id="IPR050204">
    <property type="entry name" value="AraC_XylS_family_regulators"/>
</dbReference>
<dbReference type="Pfam" id="PF12833">
    <property type="entry name" value="HTH_18"/>
    <property type="match status" value="1"/>
</dbReference>
<dbReference type="GO" id="GO:0003700">
    <property type="term" value="F:DNA-binding transcription factor activity"/>
    <property type="evidence" value="ECO:0007669"/>
    <property type="project" value="InterPro"/>
</dbReference>
<dbReference type="GO" id="GO:0043565">
    <property type="term" value="F:sequence-specific DNA binding"/>
    <property type="evidence" value="ECO:0007669"/>
    <property type="project" value="InterPro"/>
</dbReference>
<dbReference type="InterPro" id="IPR035418">
    <property type="entry name" value="AraC-bd_2"/>
</dbReference>
<dbReference type="Pfam" id="PF14525">
    <property type="entry name" value="AraC_binding_2"/>
    <property type="match status" value="1"/>
</dbReference>
<feature type="domain" description="HTH araC/xylS-type" evidence="4">
    <location>
        <begin position="217"/>
        <end position="317"/>
    </location>
</feature>
<evidence type="ECO:0000259" key="4">
    <source>
        <dbReference type="PROSITE" id="PS01124"/>
    </source>
</evidence>
<dbReference type="PANTHER" id="PTHR46796">
    <property type="entry name" value="HTH-TYPE TRANSCRIPTIONAL ACTIVATOR RHAS-RELATED"/>
    <property type="match status" value="1"/>
</dbReference>
<evidence type="ECO:0000313" key="5">
    <source>
        <dbReference type="EMBL" id="ORE85225.1"/>
    </source>
</evidence>
<dbReference type="Gene3D" id="1.10.10.60">
    <property type="entry name" value="Homeodomain-like"/>
    <property type="match status" value="1"/>
</dbReference>
<dbReference type="Proteomes" id="UP000192342">
    <property type="component" value="Unassembled WGS sequence"/>
</dbReference>
<keyword evidence="2" id="KW-0238">DNA-binding</keyword>
<evidence type="ECO:0000256" key="1">
    <source>
        <dbReference type="ARBA" id="ARBA00023015"/>
    </source>
</evidence>
<reference evidence="5 6" key="1">
    <citation type="submission" date="2013-04" db="EMBL/GenBank/DDBJ databases">
        <title>Oceanococcus atlanticus 22II-S10r2 Genome Sequencing.</title>
        <authorList>
            <person name="Lai Q."/>
            <person name="Li G."/>
            <person name="Shao Z."/>
        </authorList>
    </citation>
    <scope>NUCLEOTIDE SEQUENCE [LARGE SCALE GENOMIC DNA]</scope>
    <source>
        <strain evidence="5 6">22II-S10r2</strain>
    </source>
</reference>
<dbReference type="PRINTS" id="PR00032">
    <property type="entry name" value="HTHARAC"/>
</dbReference>
<evidence type="ECO:0000256" key="2">
    <source>
        <dbReference type="ARBA" id="ARBA00023125"/>
    </source>
</evidence>
<dbReference type="EMBL" id="AQQV01000005">
    <property type="protein sequence ID" value="ORE85225.1"/>
    <property type="molecule type" value="Genomic_DNA"/>
</dbReference>
<dbReference type="PROSITE" id="PS01124">
    <property type="entry name" value="HTH_ARAC_FAMILY_2"/>
    <property type="match status" value="1"/>
</dbReference>
<dbReference type="InterPro" id="IPR018060">
    <property type="entry name" value="HTH_AraC"/>
</dbReference>
<evidence type="ECO:0000256" key="3">
    <source>
        <dbReference type="ARBA" id="ARBA00023163"/>
    </source>
</evidence>
<evidence type="ECO:0000313" key="6">
    <source>
        <dbReference type="Proteomes" id="UP000192342"/>
    </source>
</evidence>
<dbReference type="STRING" id="1317117.ATO7_15617"/>
<name>A0A1Y1SA64_9GAMM</name>
<keyword evidence="3" id="KW-0804">Transcription</keyword>
<dbReference type="InterPro" id="IPR009057">
    <property type="entry name" value="Homeodomain-like_sf"/>
</dbReference>
<keyword evidence="6" id="KW-1185">Reference proteome</keyword>
<dbReference type="OrthoDB" id="282744at2"/>
<comment type="caution">
    <text evidence="5">The sequence shown here is derived from an EMBL/GenBank/DDBJ whole genome shotgun (WGS) entry which is preliminary data.</text>
</comment>
<dbReference type="RefSeq" id="WP_083563371.1">
    <property type="nucleotide sequence ID" value="NZ_AQQV01000005.1"/>
</dbReference>
<gene>
    <name evidence="5" type="ORF">ATO7_15617</name>
</gene>
<dbReference type="PROSITE" id="PS00041">
    <property type="entry name" value="HTH_ARAC_FAMILY_1"/>
    <property type="match status" value="1"/>
</dbReference>
<organism evidence="5 6">
    <name type="scientific">Oceanococcus atlanticus</name>
    <dbReference type="NCBI Taxonomy" id="1317117"/>
    <lineage>
        <taxon>Bacteria</taxon>
        <taxon>Pseudomonadati</taxon>
        <taxon>Pseudomonadota</taxon>
        <taxon>Gammaproteobacteria</taxon>
        <taxon>Chromatiales</taxon>
        <taxon>Oceanococcaceae</taxon>
        <taxon>Oceanococcus</taxon>
    </lineage>
</organism>
<sequence length="350" mass="38735">MNPLPRSTFDSRQLPLKHRYDAWRDSISVVFDYQLQASVPEEQFFASIDNVLFDDAFILSAFHAQAASYERNAARIAADSLDMIMLQFALEGPCQLLASRAQRQCRVGDIVIMDATQPIHNRNARERNITLSVSRQALKNLVKDIESSHLAVIAANEPAAVMLRSHLLALYGNLPQVAAASSPGVIDSTLALAAAALNAALGQATDDSPPLRQSLRARANLLIEQWLHQPAIPIERLAAAVPCSRTRLYALFADDGGVGRYIQRRRLQTAAARLMSARHRHLSITGIACASGFTNMSSFSRAFKLEFGITPRELRRQCANAPAASSNQHMTQGQTSRHYETWVRELLRTH</sequence>
<accession>A0A1Y1SA64</accession>
<protein>
    <submittedName>
        <fullName evidence="5">AraC family transcriptional regulator</fullName>
    </submittedName>
</protein>
<dbReference type="AlphaFoldDB" id="A0A1Y1SA64"/>
<keyword evidence="1" id="KW-0805">Transcription regulation</keyword>
<dbReference type="PANTHER" id="PTHR46796:SF6">
    <property type="entry name" value="ARAC SUBFAMILY"/>
    <property type="match status" value="1"/>
</dbReference>
<dbReference type="SMART" id="SM00342">
    <property type="entry name" value="HTH_ARAC"/>
    <property type="match status" value="1"/>
</dbReference>
<dbReference type="SUPFAM" id="SSF46689">
    <property type="entry name" value="Homeodomain-like"/>
    <property type="match status" value="1"/>
</dbReference>
<dbReference type="InterPro" id="IPR018062">
    <property type="entry name" value="HTH_AraC-typ_CS"/>
</dbReference>
<dbReference type="InterPro" id="IPR020449">
    <property type="entry name" value="Tscrpt_reg_AraC-type_HTH"/>
</dbReference>